<dbReference type="GeneID" id="98171211"/>
<gene>
    <name evidence="3" type="ORF">MFIFM68171_00466</name>
</gene>
<keyword evidence="4" id="KW-1185">Reference proteome</keyword>
<keyword evidence="2" id="KW-1133">Transmembrane helix</keyword>
<evidence type="ECO:0000256" key="2">
    <source>
        <dbReference type="SAM" id="Phobius"/>
    </source>
</evidence>
<name>A0ABQ0FXM7_9PEZI</name>
<dbReference type="RefSeq" id="XP_070911989.1">
    <property type="nucleotide sequence ID" value="XM_071055888.1"/>
</dbReference>
<reference evidence="3 4" key="1">
    <citation type="submission" date="2024-09" db="EMBL/GenBank/DDBJ databases">
        <title>Itraconazole resistance in Madurella fahalii resulting from another homologue of gene encoding cytochrome P450 14-alpha sterol demethylase (CYP51).</title>
        <authorList>
            <person name="Yoshioka I."/>
            <person name="Fahal A.H."/>
            <person name="Kaneko S."/>
            <person name="Yaguchi T."/>
        </authorList>
    </citation>
    <scope>NUCLEOTIDE SEQUENCE [LARGE SCALE GENOMIC DNA]</scope>
    <source>
        <strain evidence="3 4">IFM 68171</strain>
    </source>
</reference>
<accession>A0ABQ0FXM7</accession>
<dbReference type="Proteomes" id="UP001628179">
    <property type="component" value="Unassembled WGS sequence"/>
</dbReference>
<evidence type="ECO:0000313" key="3">
    <source>
        <dbReference type="EMBL" id="GAB1310256.1"/>
    </source>
</evidence>
<feature type="compositionally biased region" description="Low complexity" evidence="1">
    <location>
        <begin position="44"/>
        <end position="58"/>
    </location>
</feature>
<keyword evidence="2" id="KW-0812">Transmembrane</keyword>
<evidence type="ECO:0000313" key="4">
    <source>
        <dbReference type="Proteomes" id="UP001628179"/>
    </source>
</evidence>
<proteinExistence type="predicted"/>
<feature type="transmembrane region" description="Helical" evidence="2">
    <location>
        <begin position="574"/>
        <end position="598"/>
    </location>
</feature>
<feature type="region of interest" description="Disordered" evidence="1">
    <location>
        <begin position="1"/>
        <end position="120"/>
    </location>
</feature>
<organism evidence="3 4">
    <name type="scientific">Madurella fahalii</name>
    <dbReference type="NCBI Taxonomy" id="1157608"/>
    <lineage>
        <taxon>Eukaryota</taxon>
        <taxon>Fungi</taxon>
        <taxon>Dikarya</taxon>
        <taxon>Ascomycota</taxon>
        <taxon>Pezizomycotina</taxon>
        <taxon>Sordariomycetes</taxon>
        <taxon>Sordariomycetidae</taxon>
        <taxon>Sordariales</taxon>
        <taxon>Sordariales incertae sedis</taxon>
        <taxon>Madurella</taxon>
    </lineage>
</organism>
<feature type="transmembrane region" description="Helical" evidence="2">
    <location>
        <begin position="618"/>
        <end position="642"/>
    </location>
</feature>
<evidence type="ECO:0000256" key="1">
    <source>
        <dbReference type="SAM" id="MobiDB-lite"/>
    </source>
</evidence>
<feature type="compositionally biased region" description="Basic and acidic residues" evidence="1">
    <location>
        <begin position="73"/>
        <end position="88"/>
    </location>
</feature>
<keyword evidence="2" id="KW-0472">Membrane</keyword>
<sequence length="730" mass="83163">MDPDTFSTDHLRLRGGAFEDGYGYNPNFTRRISPAGYERDSRPKPSTSRSSSSSSKRPWVPPGGSYRPVPPDPQHESRVRRLGIRDSLLRPAPRPIPPRPNGGEGEEGGGGRGEGPERPGAFAYLSTPPWTWHRWWWLSALAPFPLPWDWARPGPRWPERTLDELDRGGWRPTRVGFEIERWPSGAGEELESTWFEMLYSHLYVRAGAFAREYFGYKDIVPTRGSSRERVWLEGGFSKQFRWYAQRVAKQDNHAGGWDALLKMEKHRRYLVTGVIGKVLEMCVFDELLFGAEEDQKRMLEAQDRCTLDMEGYERTELRCQTVRAIMADAILTPNFWPCVDQLTLQLTTLLLPLIRLMDKHFPESRAKSLQSIHQDLHAIVSEAALMSIAIRWSHDIFRFSSPFLGEVWDTDQQHVDDAIYNLSKSRTDRDDKAAEKRYRRGLSKSKEAERSTPLALIDRGEASIITALNRIKAAWNFVTGQADEQNAVGDPASTSWRAPSRMGKVQIVVWPMLQRFATAGQVDQISGAAEGQHITTLLKAQCIYYSGRIDQPAEQSEDHPTLDEWIRSNKRHRIWMFVGDLRYVAAIAAWLGFGYFLIERNPTIARPFWIPIAGLLQFARWVARSVLLFLIEVAIVVLRLAVTAFKVTQFLVSATRNTISYLAFSALRANPRLAYWTRSIGSAEFWDSALNDNVTLALTYPNLSWKSIKGMVKAVINELDWRIIEAPAGL</sequence>
<dbReference type="EMBL" id="BAAFSV010000001">
    <property type="protein sequence ID" value="GAB1310256.1"/>
    <property type="molecule type" value="Genomic_DNA"/>
</dbReference>
<protein>
    <submittedName>
        <fullName evidence="3">Uncharacterized protein</fullName>
    </submittedName>
</protein>
<comment type="caution">
    <text evidence="3">The sequence shown here is derived from an EMBL/GenBank/DDBJ whole genome shotgun (WGS) entry which is preliminary data.</text>
</comment>